<evidence type="ECO:0000256" key="1">
    <source>
        <dbReference type="SAM" id="Phobius"/>
    </source>
</evidence>
<feature type="transmembrane region" description="Helical" evidence="1">
    <location>
        <begin position="147"/>
        <end position="170"/>
    </location>
</feature>
<proteinExistence type="predicted"/>
<keyword evidence="1" id="KW-0812">Transmembrane</keyword>
<dbReference type="Proteomes" id="UP000229081">
    <property type="component" value="Chromosome"/>
</dbReference>
<dbReference type="Pfam" id="PF07077">
    <property type="entry name" value="DUF1345"/>
    <property type="match status" value="1"/>
</dbReference>
<dbReference type="EMBL" id="CP024923">
    <property type="protein sequence ID" value="ATY34749.1"/>
    <property type="molecule type" value="Genomic_DNA"/>
</dbReference>
<keyword evidence="1" id="KW-1133">Transmembrane helix</keyword>
<dbReference type="KEGG" id="sphc:CVN68_18945"/>
<keyword evidence="1" id="KW-0472">Membrane</keyword>
<keyword evidence="3" id="KW-1185">Reference proteome</keyword>
<accession>A0A2K8MRU2</accession>
<dbReference type="AlphaFoldDB" id="A0A2K8MRU2"/>
<dbReference type="InterPro" id="IPR009781">
    <property type="entry name" value="DUF1345"/>
</dbReference>
<feature type="transmembrane region" description="Helical" evidence="1">
    <location>
        <begin position="39"/>
        <end position="57"/>
    </location>
</feature>
<name>A0A2K8MRU2_9SPHN</name>
<dbReference type="OrthoDB" id="64737at2"/>
<organism evidence="2 3">
    <name type="scientific">Sphingomonas psychrotolerans</name>
    <dbReference type="NCBI Taxonomy" id="1327635"/>
    <lineage>
        <taxon>Bacteria</taxon>
        <taxon>Pseudomonadati</taxon>
        <taxon>Pseudomonadota</taxon>
        <taxon>Alphaproteobacteria</taxon>
        <taxon>Sphingomonadales</taxon>
        <taxon>Sphingomonadaceae</taxon>
        <taxon>Sphingomonas</taxon>
    </lineage>
</organism>
<feature type="transmembrane region" description="Helical" evidence="1">
    <location>
        <begin position="69"/>
        <end position="88"/>
    </location>
</feature>
<evidence type="ECO:0000313" key="3">
    <source>
        <dbReference type="Proteomes" id="UP000229081"/>
    </source>
</evidence>
<sequence length="172" mass="18926">MIAFDMGAALFLLISLPLLHHRSGDMRRSAERNDANRLLLLFLTLAVSLVVLVAVASELMQGDSPDMRSIALIVGTLVLCWVFSNTIYTLHYAHLYYRAGDGGDAGGLQFPETPEPDYWDFVYFAFCLGMTFQTSDVSVTDRGLRKVVTLHCLAAFVFNLGIVAFTINVLGG</sequence>
<evidence type="ECO:0000313" key="2">
    <source>
        <dbReference type="EMBL" id="ATY34749.1"/>
    </source>
</evidence>
<gene>
    <name evidence="2" type="ORF">CVN68_18945</name>
</gene>
<protein>
    <submittedName>
        <fullName evidence="2">DUF1345 domain-containing protein</fullName>
    </submittedName>
</protein>
<reference evidence="2 3" key="1">
    <citation type="submission" date="2017-11" db="EMBL/GenBank/DDBJ databases">
        <title>Complete genome sequence of Sphingomonas sp. Strain Cra20, a psychrotolerant potential plant growth promoting rhizobacteria.</title>
        <authorList>
            <person name="Luo Y."/>
        </authorList>
    </citation>
    <scope>NUCLEOTIDE SEQUENCE [LARGE SCALE GENOMIC DNA]</scope>
    <source>
        <strain evidence="2 3">Cra20</strain>
    </source>
</reference>